<feature type="coiled-coil region" evidence="8">
    <location>
        <begin position="13"/>
        <end position="77"/>
    </location>
</feature>
<dbReference type="HAMAP" id="MF_00105">
    <property type="entry name" value="GreA_GreB"/>
    <property type="match status" value="1"/>
</dbReference>
<dbReference type="PIRSF" id="PIRSF006092">
    <property type="entry name" value="GreA_GreB"/>
    <property type="match status" value="1"/>
</dbReference>
<dbReference type="PANTHER" id="PTHR30437">
    <property type="entry name" value="TRANSCRIPTION ELONGATION FACTOR GREA"/>
    <property type="match status" value="1"/>
</dbReference>
<dbReference type="InterPro" id="IPR006359">
    <property type="entry name" value="Tscrpt_elong_fac_GreA"/>
</dbReference>
<dbReference type="InterPro" id="IPR018151">
    <property type="entry name" value="TF_GreA/GreB_CS"/>
</dbReference>
<dbReference type="PROSITE" id="PS00830">
    <property type="entry name" value="GREAB_2"/>
    <property type="match status" value="1"/>
</dbReference>
<evidence type="ECO:0000256" key="7">
    <source>
        <dbReference type="ARBA" id="ARBA00030776"/>
    </source>
</evidence>
<evidence type="ECO:0000256" key="1">
    <source>
        <dbReference type="ARBA" id="ARBA00008213"/>
    </source>
</evidence>
<evidence type="ECO:0000256" key="4">
    <source>
        <dbReference type="ARBA" id="ARBA00023125"/>
    </source>
</evidence>
<dbReference type="Pfam" id="PF01272">
    <property type="entry name" value="GreA_GreB"/>
    <property type="match status" value="1"/>
</dbReference>
<comment type="caution">
    <text evidence="12">The sequence shown here is derived from an EMBL/GenBank/DDBJ whole genome shotgun (WGS) entry which is preliminary data.</text>
</comment>
<sequence length="158" mass="17569">MSEKDVFLTVEGLTKLENELDELKSVSRKEVAERIKQALDFGDISENAEYDQAKNEQAKLEERIARLETILRNAKVIDEDEITTHVVSVGSKVVVKDLEFDEEMEYTIVGSAEADPYSGKISNESPLGNALIGSKPGEVIDVQVPDGVIQYKVLNITR</sequence>
<dbReference type="Proteomes" id="UP000601171">
    <property type="component" value="Unassembled WGS sequence"/>
</dbReference>
<dbReference type="Pfam" id="PF03449">
    <property type="entry name" value="GreA_GreB_N"/>
    <property type="match status" value="1"/>
</dbReference>
<evidence type="ECO:0000313" key="12">
    <source>
        <dbReference type="EMBL" id="MBC8587956.1"/>
    </source>
</evidence>
<dbReference type="PANTHER" id="PTHR30437:SF4">
    <property type="entry name" value="TRANSCRIPTION ELONGATION FACTOR GREA"/>
    <property type="match status" value="1"/>
</dbReference>
<dbReference type="AlphaFoldDB" id="A0A926IJY9"/>
<protein>
    <recommendedName>
        <fullName evidence="2 8">Transcription elongation factor GreA</fullName>
    </recommendedName>
    <alternativeName>
        <fullName evidence="7 8">Transcript cleavage factor GreA</fullName>
    </alternativeName>
</protein>
<dbReference type="PROSITE" id="PS00829">
    <property type="entry name" value="GREAB_1"/>
    <property type="match status" value="1"/>
</dbReference>
<dbReference type="InterPro" id="IPR036805">
    <property type="entry name" value="Tscrpt_elong_fac_GreA/B_N_sf"/>
</dbReference>
<keyword evidence="3 8" id="KW-0805">Transcription regulation</keyword>
<evidence type="ECO:0000256" key="9">
    <source>
        <dbReference type="RuleBase" id="RU000556"/>
    </source>
</evidence>
<keyword evidence="5 8" id="KW-0804">Transcription</keyword>
<evidence type="ECO:0000256" key="2">
    <source>
        <dbReference type="ARBA" id="ARBA00013729"/>
    </source>
</evidence>
<feature type="domain" description="Transcription elongation factor GreA/GreB N-terminal" evidence="11">
    <location>
        <begin position="7"/>
        <end position="76"/>
    </location>
</feature>
<reference evidence="12" key="1">
    <citation type="submission" date="2020-08" db="EMBL/GenBank/DDBJ databases">
        <title>Genome public.</title>
        <authorList>
            <person name="Liu C."/>
            <person name="Sun Q."/>
        </authorList>
    </citation>
    <scope>NUCLEOTIDE SEQUENCE</scope>
    <source>
        <strain evidence="12">BX21</strain>
    </source>
</reference>
<keyword evidence="4 8" id="KW-0238">DNA-binding</keyword>
<dbReference type="Gene3D" id="1.10.287.180">
    <property type="entry name" value="Transcription elongation factor, GreA/GreB, N-terminal domain"/>
    <property type="match status" value="1"/>
</dbReference>
<keyword evidence="12" id="KW-0648">Protein biosynthesis</keyword>
<dbReference type="InterPro" id="IPR028624">
    <property type="entry name" value="Tscrpt_elong_fac_GreA/B"/>
</dbReference>
<dbReference type="InterPro" id="IPR001437">
    <property type="entry name" value="Tscrpt_elong_fac_GreA/B_C"/>
</dbReference>
<evidence type="ECO:0000256" key="5">
    <source>
        <dbReference type="ARBA" id="ARBA00023163"/>
    </source>
</evidence>
<evidence type="ECO:0000256" key="8">
    <source>
        <dbReference type="HAMAP-Rule" id="MF_00105"/>
    </source>
</evidence>
<evidence type="ECO:0000256" key="6">
    <source>
        <dbReference type="ARBA" id="ARBA00024916"/>
    </source>
</evidence>
<evidence type="ECO:0000259" key="10">
    <source>
        <dbReference type="Pfam" id="PF01272"/>
    </source>
</evidence>
<evidence type="ECO:0000313" key="13">
    <source>
        <dbReference type="Proteomes" id="UP000601171"/>
    </source>
</evidence>
<gene>
    <name evidence="8 12" type="primary">greA</name>
    <name evidence="12" type="ORF">H8707_06860</name>
</gene>
<evidence type="ECO:0000256" key="3">
    <source>
        <dbReference type="ARBA" id="ARBA00023015"/>
    </source>
</evidence>
<comment type="similarity">
    <text evidence="1 8 9">Belongs to the GreA/GreB family.</text>
</comment>
<dbReference type="FunFam" id="1.10.287.180:FF:000001">
    <property type="entry name" value="Transcription elongation factor GreA"/>
    <property type="match status" value="1"/>
</dbReference>
<feature type="domain" description="Transcription elongation factor GreA/GreB C-terminal" evidence="10">
    <location>
        <begin position="84"/>
        <end position="157"/>
    </location>
</feature>
<accession>A0A926IJY9</accession>
<keyword evidence="13" id="KW-1185">Reference proteome</keyword>
<dbReference type="GO" id="GO:0070063">
    <property type="term" value="F:RNA polymerase binding"/>
    <property type="evidence" value="ECO:0007669"/>
    <property type="project" value="InterPro"/>
</dbReference>
<proteinExistence type="inferred from homology"/>
<dbReference type="NCBIfam" id="NF001263">
    <property type="entry name" value="PRK00226.1-4"/>
    <property type="match status" value="1"/>
</dbReference>
<dbReference type="InterPro" id="IPR022691">
    <property type="entry name" value="Tscrpt_elong_fac_GreA/B_N"/>
</dbReference>
<dbReference type="InterPro" id="IPR023459">
    <property type="entry name" value="Tscrpt_elong_fac_GreA/B_fam"/>
</dbReference>
<dbReference type="GO" id="GO:0032784">
    <property type="term" value="P:regulation of DNA-templated transcription elongation"/>
    <property type="evidence" value="ECO:0007669"/>
    <property type="project" value="UniProtKB-UniRule"/>
</dbReference>
<dbReference type="InterPro" id="IPR036953">
    <property type="entry name" value="GreA/GreB_C_sf"/>
</dbReference>
<keyword evidence="8" id="KW-0175">Coiled coil</keyword>
<dbReference type="GO" id="GO:0006354">
    <property type="term" value="P:DNA-templated transcription elongation"/>
    <property type="evidence" value="ECO:0007669"/>
    <property type="project" value="TreeGrafter"/>
</dbReference>
<dbReference type="NCBIfam" id="TIGR01462">
    <property type="entry name" value="greA"/>
    <property type="match status" value="1"/>
</dbReference>
<keyword evidence="12" id="KW-0251">Elongation factor</keyword>
<dbReference type="Gene3D" id="3.10.50.30">
    <property type="entry name" value="Transcription elongation factor, GreA/GreB, C-terminal domain"/>
    <property type="match status" value="1"/>
</dbReference>
<dbReference type="GO" id="GO:0003677">
    <property type="term" value="F:DNA binding"/>
    <property type="evidence" value="ECO:0007669"/>
    <property type="project" value="UniProtKB-UniRule"/>
</dbReference>
<dbReference type="RefSeq" id="WP_262429400.1">
    <property type="nucleotide sequence ID" value="NZ_JACRTG010000016.1"/>
</dbReference>
<name>A0A926IJY9_9FIRM</name>
<dbReference type="SUPFAM" id="SSF54534">
    <property type="entry name" value="FKBP-like"/>
    <property type="match status" value="1"/>
</dbReference>
<dbReference type="EMBL" id="JACRTG010000016">
    <property type="protein sequence ID" value="MBC8587956.1"/>
    <property type="molecule type" value="Genomic_DNA"/>
</dbReference>
<evidence type="ECO:0000259" key="11">
    <source>
        <dbReference type="Pfam" id="PF03449"/>
    </source>
</evidence>
<dbReference type="SUPFAM" id="SSF46557">
    <property type="entry name" value="GreA transcript cleavage protein, N-terminal domain"/>
    <property type="match status" value="1"/>
</dbReference>
<dbReference type="GO" id="GO:0003746">
    <property type="term" value="F:translation elongation factor activity"/>
    <property type="evidence" value="ECO:0007669"/>
    <property type="project" value="UniProtKB-KW"/>
</dbReference>
<dbReference type="FunFam" id="3.10.50.30:FF:000001">
    <property type="entry name" value="Transcription elongation factor GreA"/>
    <property type="match status" value="1"/>
</dbReference>
<comment type="function">
    <text evidence="6 8 9">Necessary for efficient RNA polymerase transcription elongation past template-encoded arresting sites. The arresting sites in DNA have the property of trapping a certain fraction of elongating RNA polymerases that pass through, resulting in locked ternary complexes. Cleavage of the nascent transcript by cleavage factors such as GreA or GreB allows the resumption of elongation from the new 3'terminus. GreA releases sequences of 2 to 3 nucleotides.</text>
</comment>
<organism evidence="12 13">
    <name type="scientific">Paratissierella segnis</name>
    <dbReference type="NCBI Taxonomy" id="2763679"/>
    <lineage>
        <taxon>Bacteria</taxon>
        <taxon>Bacillati</taxon>
        <taxon>Bacillota</taxon>
        <taxon>Tissierellia</taxon>
        <taxon>Tissierellales</taxon>
        <taxon>Tissierellaceae</taxon>
        <taxon>Paratissierella</taxon>
    </lineage>
</organism>